<feature type="chain" id="PRO_5034544479" description="Collagen alpha-1(XII) chain" evidence="17">
    <location>
        <begin position="23"/>
        <end position="3114"/>
    </location>
</feature>
<dbReference type="GO" id="GO:0005581">
    <property type="term" value="C:collagen trimer"/>
    <property type="evidence" value="ECO:0007669"/>
    <property type="project" value="UniProtKB-KW"/>
</dbReference>
<evidence type="ECO:0000256" key="6">
    <source>
        <dbReference type="ARBA" id="ARBA00022889"/>
    </source>
</evidence>
<evidence type="ECO:0000256" key="13">
    <source>
        <dbReference type="ARBA" id="ARBA00053577"/>
    </source>
</evidence>
<dbReference type="InterPro" id="IPR013320">
    <property type="entry name" value="ConA-like_dom_sf"/>
</dbReference>
<dbReference type="FunFam" id="2.60.40.10:FF:000121">
    <property type="entry name" value="Collagen type XII alpha 1 chain"/>
    <property type="match status" value="5"/>
</dbReference>
<evidence type="ECO:0000259" key="19">
    <source>
        <dbReference type="PROSITE" id="PS50853"/>
    </source>
</evidence>
<dbReference type="Ensembl" id="ENSCCRT00010109967.1">
    <property type="protein sequence ID" value="ENSCCRP00010099149.1"/>
    <property type="gene ID" value="ENSCCRG00010042584.1"/>
</dbReference>
<dbReference type="FunFam" id="2.60.40.10:FF:000234">
    <property type="entry name" value="Collagen, type XII, alpha 1"/>
    <property type="match status" value="4"/>
</dbReference>
<feature type="compositionally biased region" description="Low complexity" evidence="16">
    <location>
        <begin position="2881"/>
        <end position="2890"/>
    </location>
</feature>
<feature type="domain" description="Fibronectin type-III" evidence="19">
    <location>
        <begin position="33"/>
        <end position="122"/>
    </location>
</feature>
<feature type="domain" description="Fibronectin type-III" evidence="19">
    <location>
        <begin position="1573"/>
        <end position="1662"/>
    </location>
</feature>
<keyword evidence="4 17" id="KW-0732">Signal</keyword>
<dbReference type="SUPFAM" id="SSF49899">
    <property type="entry name" value="Concanavalin A-like lectins/glucanases"/>
    <property type="match status" value="1"/>
</dbReference>
<dbReference type="GO" id="GO:0007155">
    <property type="term" value="P:cell adhesion"/>
    <property type="evidence" value="ECO:0007669"/>
    <property type="project" value="UniProtKB-KW"/>
</dbReference>
<keyword evidence="8" id="KW-0176">Collagen</keyword>
<feature type="domain" description="Fibronectin type-III" evidence="19">
    <location>
        <begin position="910"/>
        <end position="1000"/>
    </location>
</feature>
<dbReference type="GO" id="GO:0005615">
    <property type="term" value="C:extracellular space"/>
    <property type="evidence" value="ECO:0007669"/>
    <property type="project" value="TreeGrafter"/>
</dbReference>
<dbReference type="SMART" id="SM00060">
    <property type="entry name" value="FN3"/>
    <property type="match status" value="18"/>
</dbReference>
<dbReference type="SMART" id="SM00327">
    <property type="entry name" value="VWA"/>
    <property type="match status" value="4"/>
</dbReference>
<dbReference type="InterPro" id="IPR013783">
    <property type="entry name" value="Ig-like_fold"/>
</dbReference>
<feature type="region of interest" description="Disordered" evidence="16">
    <location>
        <begin position="2877"/>
        <end position="2914"/>
    </location>
</feature>
<keyword evidence="6" id="KW-0130">Cell adhesion</keyword>
<dbReference type="PANTHER" id="PTHR24020">
    <property type="entry name" value="COLLAGEN ALPHA"/>
    <property type="match status" value="1"/>
</dbReference>
<feature type="domain" description="VWFA" evidence="18">
    <location>
        <begin position="2451"/>
        <end position="2624"/>
    </location>
</feature>
<dbReference type="Pfam" id="PF00041">
    <property type="entry name" value="fn3"/>
    <property type="match status" value="17"/>
</dbReference>
<dbReference type="PROSITE" id="PS50234">
    <property type="entry name" value="VWFA"/>
    <property type="match status" value="4"/>
</dbReference>
<dbReference type="InterPro" id="IPR036465">
    <property type="entry name" value="vWFA_dom_sf"/>
</dbReference>
<keyword evidence="9" id="KW-1015">Disulfide bond</keyword>
<dbReference type="InterPro" id="IPR050525">
    <property type="entry name" value="ECM_Assembly_Org"/>
</dbReference>
<feature type="domain" description="Fibronectin type-III" evidence="19">
    <location>
        <begin position="820"/>
        <end position="908"/>
    </location>
</feature>
<evidence type="ECO:0000256" key="14">
    <source>
        <dbReference type="ARBA" id="ARBA00064391"/>
    </source>
</evidence>
<feature type="domain" description="Fibronectin type-III" evidence="19">
    <location>
        <begin position="1002"/>
        <end position="1089"/>
    </location>
</feature>
<feature type="compositionally biased region" description="Pro residues" evidence="16">
    <location>
        <begin position="3009"/>
        <end position="3018"/>
    </location>
</feature>
<dbReference type="GO" id="GO:0035987">
    <property type="term" value="P:endodermal cell differentiation"/>
    <property type="evidence" value="ECO:0007669"/>
    <property type="project" value="TreeGrafter"/>
</dbReference>
<organism evidence="20 21">
    <name type="scientific">Cyprinus carpio</name>
    <name type="common">Common carp</name>
    <dbReference type="NCBI Taxonomy" id="7962"/>
    <lineage>
        <taxon>Eukaryota</taxon>
        <taxon>Metazoa</taxon>
        <taxon>Chordata</taxon>
        <taxon>Craniata</taxon>
        <taxon>Vertebrata</taxon>
        <taxon>Euteleostomi</taxon>
        <taxon>Actinopterygii</taxon>
        <taxon>Neopterygii</taxon>
        <taxon>Teleostei</taxon>
        <taxon>Ostariophysi</taxon>
        <taxon>Cypriniformes</taxon>
        <taxon>Cyprinidae</taxon>
        <taxon>Cyprininae</taxon>
        <taxon>Cyprinus</taxon>
    </lineage>
</organism>
<reference evidence="20" key="2">
    <citation type="submission" date="2025-09" db="UniProtKB">
        <authorList>
            <consortium name="Ensembl"/>
        </authorList>
    </citation>
    <scope>IDENTIFICATION</scope>
</reference>
<feature type="domain" description="Fibronectin type-III" evidence="19">
    <location>
        <begin position="1391"/>
        <end position="1480"/>
    </location>
</feature>
<evidence type="ECO:0000256" key="12">
    <source>
        <dbReference type="ARBA" id="ARBA00049648"/>
    </source>
</evidence>
<feature type="domain" description="Fibronectin type-III" evidence="19">
    <location>
        <begin position="1663"/>
        <end position="1754"/>
    </location>
</feature>
<dbReference type="SUPFAM" id="SSF53300">
    <property type="entry name" value="vWA-like"/>
    <property type="match status" value="4"/>
</dbReference>
<dbReference type="InterPro" id="IPR002035">
    <property type="entry name" value="VWF_A"/>
</dbReference>
<keyword evidence="2" id="KW-0964">Secreted</keyword>
<dbReference type="FunFam" id="3.40.50.410:FF:000001">
    <property type="entry name" value="Collagen, type XII, alpha 1"/>
    <property type="match status" value="4"/>
</dbReference>
<evidence type="ECO:0000256" key="4">
    <source>
        <dbReference type="ARBA" id="ARBA00022729"/>
    </source>
</evidence>
<feature type="domain" description="Fibronectin type-III" evidence="19">
    <location>
        <begin position="2248"/>
        <end position="2331"/>
    </location>
</feature>
<dbReference type="GO" id="GO:0005614">
    <property type="term" value="C:interstitial matrix"/>
    <property type="evidence" value="ECO:0007669"/>
    <property type="project" value="UniProtKB-ARBA"/>
</dbReference>
<keyword evidence="11" id="KW-0379">Hydroxylation</keyword>
<evidence type="ECO:0000313" key="20">
    <source>
        <dbReference type="Ensembl" id="ENSCCRP00010099149.1"/>
    </source>
</evidence>
<dbReference type="FunFam" id="2.60.40.10:FF:000480">
    <property type="entry name" value="Collagen, type XII, alpha 1"/>
    <property type="match status" value="1"/>
</dbReference>
<dbReference type="FunFam" id="2.60.40.10:FF:000489">
    <property type="entry name" value="collagen alpha-1(XII) chain isoform X1"/>
    <property type="match status" value="1"/>
</dbReference>
<dbReference type="InterPro" id="IPR003961">
    <property type="entry name" value="FN3_dom"/>
</dbReference>
<feature type="domain" description="VWFA" evidence="18">
    <location>
        <begin position="1202"/>
        <end position="1374"/>
    </location>
</feature>
<evidence type="ECO:0000256" key="1">
    <source>
        <dbReference type="ARBA" id="ARBA00004498"/>
    </source>
</evidence>
<feature type="signal peptide" evidence="17">
    <location>
        <begin position="1"/>
        <end position="22"/>
    </location>
</feature>
<evidence type="ECO:0000256" key="16">
    <source>
        <dbReference type="SAM" id="MobiDB-lite"/>
    </source>
</evidence>
<protein>
    <recommendedName>
        <fullName evidence="15">Collagen alpha-1(XII) chain</fullName>
    </recommendedName>
</protein>
<reference evidence="20" key="1">
    <citation type="submission" date="2025-08" db="UniProtKB">
        <authorList>
            <consortium name="Ensembl"/>
        </authorList>
    </citation>
    <scope>IDENTIFICATION</scope>
</reference>
<feature type="domain" description="Fibronectin type-III" evidence="19">
    <location>
        <begin position="338"/>
        <end position="427"/>
    </location>
</feature>
<evidence type="ECO:0000256" key="17">
    <source>
        <dbReference type="SAM" id="SignalP"/>
    </source>
</evidence>
<comment type="similarity">
    <text evidence="12">Belongs to the fibril-associated collagens with interrupted helices (FACIT) family.</text>
</comment>
<dbReference type="CDD" id="cd01482">
    <property type="entry name" value="vWA_collagen_alphaI-XII-like"/>
    <property type="match status" value="4"/>
</dbReference>
<feature type="domain" description="Fibronectin type-III" evidence="19">
    <location>
        <begin position="1886"/>
        <end position="2011"/>
    </location>
</feature>
<feature type="domain" description="Fibronectin type-III" evidence="19">
    <location>
        <begin position="2155"/>
        <end position="2247"/>
    </location>
</feature>
<evidence type="ECO:0000256" key="5">
    <source>
        <dbReference type="ARBA" id="ARBA00022737"/>
    </source>
</evidence>
<dbReference type="InterPro" id="IPR036116">
    <property type="entry name" value="FN3_sf"/>
</dbReference>
<feature type="domain" description="Fibronectin type-III" evidence="19">
    <location>
        <begin position="1481"/>
        <end position="1572"/>
    </location>
</feature>
<feature type="domain" description="Fibronectin type-III" evidence="19">
    <location>
        <begin position="636"/>
        <end position="727"/>
    </location>
</feature>
<evidence type="ECO:0000256" key="11">
    <source>
        <dbReference type="ARBA" id="ARBA00023278"/>
    </source>
</evidence>
<evidence type="ECO:0000256" key="9">
    <source>
        <dbReference type="ARBA" id="ARBA00023157"/>
    </source>
</evidence>
<dbReference type="Gene3D" id="2.60.40.10">
    <property type="entry name" value="Immunoglobulins"/>
    <property type="match status" value="18"/>
</dbReference>
<dbReference type="Pfam" id="PF00092">
    <property type="entry name" value="VWA"/>
    <property type="match status" value="4"/>
</dbReference>
<dbReference type="InterPro" id="IPR048287">
    <property type="entry name" value="TSPN-like_N"/>
</dbReference>
<evidence type="ECO:0000256" key="10">
    <source>
        <dbReference type="ARBA" id="ARBA00023180"/>
    </source>
</evidence>
<dbReference type="CDD" id="cd00063">
    <property type="entry name" value="FN3"/>
    <property type="match status" value="17"/>
</dbReference>
<dbReference type="FunFam" id="2.60.40.10:FF:000018">
    <property type="entry name" value="collagen alpha-1(XII) chain isoform X1"/>
    <property type="match status" value="4"/>
</dbReference>
<evidence type="ECO:0000259" key="18">
    <source>
        <dbReference type="PROSITE" id="PS50234"/>
    </source>
</evidence>
<comment type="subcellular location">
    <subcellularLocation>
        <location evidence="1">Secreted</location>
        <location evidence="1">Extracellular space</location>
        <location evidence="1">Extracellular matrix</location>
    </subcellularLocation>
</comment>
<dbReference type="PANTHER" id="PTHR24020:SF17">
    <property type="entry name" value="COLLAGEN ALPHA-1(XII) CHAIN"/>
    <property type="match status" value="1"/>
</dbReference>
<dbReference type="PRINTS" id="PR00453">
    <property type="entry name" value="VWFADOMAIN"/>
</dbReference>
<keyword evidence="10" id="KW-0325">Glycoprotein</keyword>
<dbReference type="FunFam" id="2.60.120.200:FF:000008">
    <property type="entry name" value="Collagen type XII alpha 1 chain"/>
    <property type="match status" value="1"/>
</dbReference>
<evidence type="ECO:0000256" key="15">
    <source>
        <dbReference type="ARBA" id="ARBA00067989"/>
    </source>
</evidence>
<keyword evidence="5" id="KW-0677">Repeat</keyword>
<feature type="domain" description="VWFA" evidence="18">
    <location>
        <begin position="442"/>
        <end position="614"/>
    </location>
</feature>
<feature type="domain" description="Fibronectin type-III" evidence="19">
    <location>
        <begin position="729"/>
        <end position="817"/>
    </location>
</feature>
<feature type="domain" description="Fibronectin type-III" evidence="19">
    <location>
        <begin position="2064"/>
        <end position="2154"/>
    </location>
</feature>
<dbReference type="FunFam" id="2.60.40.10:FF:000227">
    <property type="entry name" value="Fibronectin isoform X1"/>
    <property type="match status" value="1"/>
</dbReference>
<dbReference type="Gene3D" id="2.60.120.200">
    <property type="match status" value="1"/>
</dbReference>
<dbReference type="Gene3D" id="3.40.50.410">
    <property type="entry name" value="von Willebrand factor, type A domain"/>
    <property type="match status" value="4"/>
</dbReference>
<accession>A0A8C1P6W7</accession>
<feature type="domain" description="VWFA" evidence="18">
    <location>
        <begin position="142"/>
        <end position="314"/>
    </location>
</feature>
<evidence type="ECO:0000256" key="8">
    <source>
        <dbReference type="ARBA" id="ARBA00023119"/>
    </source>
</evidence>
<proteinExistence type="inferred from homology"/>
<feature type="domain" description="Fibronectin type-III" evidence="19">
    <location>
        <begin position="2332"/>
        <end position="2423"/>
    </location>
</feature>
<feature type="domain" description="Fibronectin type-III" evidence="19">
    <location>
        <begin position="1091"/>
        <end position="1181"/>
    </location>
</feature>
<evidence type="ECO:0000256" key="3">
    <source>
        <dbReference type="ARBA" id="ARBA00022530"/>
    </source>
</evidence>
<comment type="function">
    <text evidence="13">Type XII collagen interacts with type I collagen-containing fibrils, the COL1 domain could be associated with the surface of the fibrils, and the COL2 and NC3 domains may be localized in the perifibrillar matrix.</text>
</comment>
<evidence type="ECO:0000256" key="7">
    <source>
        <dbReference type="ARBA" id="ARBA00022974"/>
    </source>
</evidence>
<evidence type="ECO:0000313" key="21">
    <source>
        <dbReference type="Proteomes" id="UP000694427"/>
    </source>
</evidence>
<feature type="domain" description="Fibronectin type-III" evidence="19">
    <location>
        <begin position="1765"/>
        <end position="1856"/>
    </location>
</feature>
<feature type="region of interest" description="Disordered" evidence="16">
    <location>
        <begin position="2998"/>
        <end position="3083"/>
    </location>
</feature>
<evidence type="ECO:0000256" key="2">
    <source>
        <dbReference type="ARBA" id="ARBA00022525"/>
    </source>
</evidence>
<dbReference type="Proteomes" id="UP000694427">
    <property type="component" value="Unplaced"/>
</dbReference>
<keyword evidence="3" id="KW-0272">Extracellular matrix</keyword>
<sequence length="3114" mass="341843">MASVTLLCRVLSPLLLVLFVSPNNKQLNFNPEPPSDLKFKILNENTVHMSWRRPSSRIQGYRIQVISDTDDLKDFSLPASATDTSITDLTPDVDYSVSINSYDGAEESIPILGQITIQSSNTSGIKRPPSEAVKCSVSAIVDLVFLVDGSWSVGRENFKFIRSFIGAMAGAFDIGEDKTRVAVVQYSSDTRTEFNLNQYYRRPDVLRAIKNLPYKGGNTMTGDAMDYLVKNTFIAAAGARKGFPKVAMIITDGKSQDPVGEYAERLRNIGVEIFVLGIKGADEDELKEMASAPHSKHIYNVPNFDMINQVQRELITQVCSGVEEQLNLLASGEEVVEPATELRVTDISSKSMRITWGSSPGDITGYKLQVFPKIAGAKKQELYTGPTFTVANVRDLSPETEYEISLFALKGLTPSKPKVVNEKTQPVKVSTECSLEVEVQADIVLLVDGSYSIGLANFAKVRSFLEVLVNSFDIGPNKVQISLVQYSRDPQTEFALNKHHDNAAVLNAVRTFPYRGGSTNTGKAMTYVREKIFIPARGARDNVPRVMVLITDGKSSDSFKNSANKLRDADVEIFAVGVKDAVRSELEAIANAPADNHVFEVEDFDSFQRISKELTTSICLRIEQELHNIKKRSLVPPKSLSFSEVTSRSFRTSWISDGEDILSFLVRFRPAADITGDYISLVVPHDTSSTILPNLTPLTTYEVNVIAQYDKGDSFPLTGEETTLEELGSVRNLVVSEETVDSFRVSWRAAPGAVLRYRLLYEPVGGGDKLEAETDGSQVTIVLHELLPVTTYRVTVYPEYASGMGLSMDTEGTTKEVRGSPRDLRVFNETVSSMRVSWRAAPGNVLQYQVAYKPDGGERKEMFVKGDATTALLRNLSPDTEYELFVSARYTSGLGAPLMGTGTTLEEVGSPTNLVTSDVTESSFVASWTAAPGNVRLYRVTWKSLFSEEAGEKTVPGDITTTVLDGLTPETRYKVSVYAAYSSKEGEPLHGEETTDVSAAARVLTVSEETERTMRVTWQPAPGNVVNYRVSYKPQGETRQMASKAPGGTNTIVLRRLQPQTPYDITVVPVYKFGDGRQRQGEGTTLSLYKAPRNLQTSEPTKTSFRVTWDHAPGNVKGYKVTFHPTGEERDLGELLVGPYDNTVVLEELRAGTKYSVSVFGMFDGGESMPLAGEEKTTLSDAPEPPPFDTPEVMCKTTAQADIILLVDGSWSIGRLNFKTIRSFIARMVGVFEIGPDRVQIGLAQYSGDPKTEWHLNSHRTRKELLDAVASLPYKGGNTLTGLALNYILQNNFKANVGMRPNSRKIGVLVTDGKSQDDIIVNSQKLRDQGIELYAIGVKNADENELRSIASDPDEIHMYNVADFSFLLDIVDDLTNNLCNSVKGPGGSPEPPTDLTTSEVTHYSFRVTWVAPDDPVEKYRIEYVSMAGGEPQKLLVDGTVTTVVLESLTPLMEYIVKVHSVVGEDSSDPLKGSETTLPLSAVRNMNIYRERSTTMNVKWDAAEGATGYMLLYSALNGTEPSVEQEMRVKGTVTEVQLKKLHPNTAYRVSVFALFGDFASEPLSDQGVTLPTPPSGELRITDVTHSTMQLDWDPAPGAVRKYIITYKPDEGELKELEVDGDVTSRGLDNLISQTEYDVAVTPVYDSGTGNPMLNQAITDVVPAPKNLRFSQVTQTSFRVHWEHGAPDVSLYRVGWTKSGENKFKDDILSSEETTLLLENLEPDTLYDVSVTAIYPDESESEDLLGSQRCVRTLKYQMLFLIAPSGPPQNLQVFNATTTSLTAKWDHAPGRVQNYRITYVPIAGGRSQTTQIGGKKNTIILQKLTPDTPYYITVAAVYASGDVKDISGQGKTCTSRDFTAFIRPVGYPATLMHFFRYFMCVPTVPLGSVRSLQVTDPTVSTLNVRWEPAEGSVRQYRIYYQTVTGDAEDMVRPMAPPNTYIMFRVSLTRAGVPTQNKTNVFCYVQVSGSSTSTVLRNLQSDTEYTVAVVPVYAPGEGKRMSENGKTCELMKPFVILALSNEFPYSSIIYSPVTGTLCQSFHSRIPIIVFVFYDAAPVLSETVTRTPAKNIRVYNPTTNTLNVRWEPASGDVLQYRVAYAPLSGTRSPQSVLVPGNTHTALLEQLDSDTDYAVSVVALYADGEGSSVSDNGKTLPRGGPRNLRVYDPTTSTLTVSWEHAEGPVLQYRIGYAPTTGDPIEEFTSVPGNRNSVILQNLQPDTPYNINVEAIYQDGPGGRLTGDGKTLGLLEPRNLRVSDEWYTRFRVSWDPVPARVNGYNLVYTPVDNTMEVFVGDVTTHILHNLQPGTTYDLKVYAQYDAGVSGALVGQGTTLYLNVTDLTTYNVGYDSFCIRWTPHRAATSYRLKLNPFNPANRGAQEVTITAAESQYCFDGLMPDALYNATVYTQTPNQEGPGVSVKERTLVKPTVAPTPPPTPPPPPTIPSALEVCKGAKADLVFLIDGSWSIGDESFIKVRQFVFSMIGAFDVISRDGMQVSFVQYSDEAKTEFKLNTYHDKGMVLSALQMVKYRGGNTKTGVALKHIGDKVFTSDSGMRRNVPKVLVVVTDGRSQDEVKKNAAKLQHAGYSVFVVGVADVDTAELRNIGSKPSERHVFIVDDFDAFTKIQDNLITFICETATSTCPLIYLDGFTSPGFRMLEAFNITDKTFAGMNGVSMEPGSFNSYIAYRLHKDAFISQPTKEIHPDGLSPAYTLILLFRLLPDTGKDAFDIWQISDKNNNPEVGLTIDPSSRIISFYNKDTRGEIQKVSFDNDQVKKVFHGSFHKLHISVSPKNVKLNIDCQEVAEKEIKEANNISTDGYEVLGKMAKSGRKQSATFQLQMFDIVCSLGWTSRDKCCDIPAMVSRGCVWIVILRGGFLSTVWSGSMGPRGEQGQPGQMGPPGPQGPNGLSIPGEPVSKAQNSAQNSPFVKFVLQLPRNALVTITNQNTAAEKSFCMSKNNLEHYVFSVFQGDTASQNMMRSVARQVCEQLVSRQMSRIDMMLNQIPSNYRSNSPGPAGPPGPPGNQGPHGEPGQPGPNGFPGNPGLPGPPGERGSPGEKGERGSPGIGTQGQRGLPGPPGMSSCNLTPPQPKRSISLPIIARVCTHTCLFKAFSHSRSKTS</sequence>
<dbReference type="PROSITE" id="PS50853">
    <property type="entry name" value="FN3"/>
    <property type="match status" value="18"/>
</dbReference>
<dbReference type="SUPFAM" id="SSF49265">
    <property type="entry name" value="Fibronectin type III"/>
    <property type="match status" value="11"/>
</dbReference>
<name>A0A8C1P6W7_CYPCA</name>
<dbReference type="SMART" id="SM00210">
    <property type="entry name" value="TSPN"/>
    <property type="match status" value="1"/>
</dbReference>
<keyword evidence="7" id="KW-0654">Proteoglycan</keyword>
<keyword evidence="21" id="KW-1185">Reference proteome</keyword>
<comment type="subunit">
    <text evidence="14">Trimer of identical chains each containing 190 kDa of non-triple-helical sequences.</text>
</comment>